<dbReference type="EMBL" id="JAHEWX010000007">
    <property type="protein sequence ID" value="MBT1541581.1"/>
    <property type="molecule type" value="Genomic_DNA"/>
</dbReference>
<feature type="transmembrane region" description="Helical" evidence="1">
    <location>
        <begin position="314"/>
        <end position="335"/>
    </location>
</feature>
<sequence>MELLNDLRSNWTIIVAKIVLLVLLALCWYNVASFTQSTSQAVAQGLSADADVDLYTVVDDLGPDAFEAIRRDEHALDDVASFVDRIDDEPGFDFISSYDQPVTVQDFRGDDRFDVGYGTEYTLNGKYQDESGRSVQDIKSIQLNENAYEFAGLSVQDGKPIEWNVVDWGSGRIPVLLGNEYRGVYELGERFTGAVILQEQELEVVGFLEPDSAMYFRGEANHYLDDTVIVPYPPTLAGLDRAALDRLDPELFGRLAFQVLNADLAVDHSLDFGDVVARLDAIGDDTGFRSYTLLGVPAYLVQLSLVRQLIQDNLVLVTALLVVLTAGVGIITAFLNRLLHHRRTPVARVHHLLGRSPSATNRLFRASRLTEFTAALGLFLATSALLPNDSEMARLGAGTALLLWCVADGALGRRAIRIELTAQQRRGTSR</sequence>
<name>A0A9Q2ZKB1_9MICO</name>
<keyword evidence="1" id="KW-0472">Membrane</keyword>
<organism evidence="2 3">
    <name type="scientific">Curtobacterium flaccumfaciens pv. flaccumfaciens</name>
    <dbReference type="NCBI Taxonomy" id="138532"/>
    <lineage>
        <taxon>Bacteria</taxon>
        <taxon>Bacillati</taxon>
        <taxon>Actinomycetota</taxon>
        <taxon>Actinomycetes</taxon>
        <taxon>Micrococcales</taxon>
        <taxon>Microbacteriaceae</taxon>
        <taxon>Curtobacterium</taxon>
    </lineage>
</organism>
<proteinExistence type="predicted"/>
<gene>
    <name evidence="2" type="ORF">KK103_07415</name>
</gene>
<evidence type="ECO:0008006" key="4">
    <source>
        <dbReference type="Google" id="ProtNLM"/>
    </source>
</evidence>
<dbReference type="RefSeq" id="WP_214562699.1">
    <property type="nucleotide sequence ID" value="NZ_JAHEWX010000007.1"/>
</dbReference>
<dbReference type="AlphaFoldDB" id="A0A9Q2ZKB1"/>
<protein>
    <recommendedName>
        <fullName evidence="4">MacB-like periplasmic core domain-containing protein</fullName>
    </recommendedName>
</protein>
<dbReference type="Proteomes" id="UP000709437">
    <property type="component" value="Unassembled WGS sequence"/>
</dbReference>
<reference evidence="2" key="1">
    <citation type="submission" date="2021-05" db="EMBL/GenBank/DDBJ databases">
        <title>Whole genome sequence of Curtobacterium flaccumfaciens pv. flaccumfaciens strain CFBP 3417.</title>
        <authorList>
            <person name="Osdaghi E."/>
            <person name="Taghouti G."/>
            <person name="Portier P."/>
            <person name="Fazliarab A."/>
            <person name="Taghavi S.M."/>
            <person name="Briand M."/>
            <person name="Le-Saux M."/>
            <person name="Jacques M.-A."/>
        </authorList>
    </citation>
    <scope>NUCLEOTIDE SEQUENCE</scope>
    <source>
        <strain evidence="2">CFBP 3417</strain>
    </source>
</reference>
<evidence type="ECO:0000313" key="2">
    <source>
        <dbReference type="EMBL" id="MBT1541581.1"/>
    </source>
</evidence>
<comment type="caution">
    <text evidence="2">The sequence shown here is derived from an EMBL/GenBank/DDBJ whole genome shotgun (WGS) entry which is preliminary data.</text>
</comment>
<keyword evidence="1" id="KW-0812">Transmembrane</keyword>
<feature type="transmembrane region" description="Helical" evidence="1">
    <location>
        <begin position="12"/>
        <end position="31"/>
    </location>
</feature>
<evidence type="ECO:0000313" key="3">
    <source>
        <dbReference type="Proteomes" id="UP000709437"/>
    </source>
</evidence>
<keyword evidence="1" id="KW-1133">Transmembrane helix</keyword>
<accession>A0A9Q2ZKB1</accession>
<evidence type="ECO:0000256" key="1">
    <source>
        <dbReference type="SAM" id="Phobius"/>
    </source>
</evidence>